<dbReference type="InterPro" id="IPR011263">
    <property type="entry name" value="DNA-dir_RNA_pol_RpoA/D/Rpb3"/>
</dbReference>
<dbReference type="Pfam" id="PF03118">
    <property type="entry name" value="RNA_pol_A_CTD"/>
    <property type="match status" value="1"/>
</dbReference>
<proteinExistence type="inferred from homology"/>
<dbReference type="Gene3D" id="1.10.150.20">
    <property type="entry name" value="5' to 3' exonuclease, C-terminal subdomain"/>
    <property type="match status" value="1"/>
</dbReference>
<reference evidence="12 13" key="1">
    <citation type="submission" date="2018-01" db="EMBL/GenBank/DDBJ databases">
        <title>Complete genome sequence of Bacteriovorax stolpii DSM12778.</title>
        <authorList>
            <person name="Tang B."/>
            <person name="Chang J."/>
        </authorList>
    </citation>
    <scope>NUCLEOTIDE SEQUENCE [LARGE SCALE GENOMIC DNA]</scope>
    <source>
        <strain evidence="12 13">DSM 12778</strain>
    </source>
</reference>
<accession>A0A2K9NZ46</accession>
<sequence length="342" mass="37830">MDNFTAKNWNSMIRPVALEAESESLRSDYGKFVAKPLERGYGQTLGNSLRRVLLNSLQGAGIVAIRIEGVEHEFGTINNVKEEVSEIILNLKEVRFKISGKEDTVLVLEKSGEGPVRASDIVTNANVEILNPNHVIANISSGGSLKIELKVARGKGYVTAVDNKDEYDLPVGWIYLDTLFSPVYRVNYSVTNTRVGKRTDFDKLTLEVWTNSGIVPADSIAYAAKILRDQLAVFLTFEDEEQVVKHDSKPIAVSSPTNNALLKPVSELELSVRSANCLQNANIKYIYELVSKTEGEMLRTKNFGRKSLNEIKEILTSMGLGLGMKVDSLMKDMQDGKTVGKN</sequence>
<dbReference type="Gene3D" id="2.170.120.12">
    <property type="entry name" value="DNA-directed RNA polymerase, insert domain"/>
    <property type="match status" value="1"/>
</dbReference>
<comment type="domain">
    <text evidence="11">The N-terminal domain is essential for RNAP assembly and basal transcription, whereas the C-terminal domain is involved in interaction with transcriptional regulators and with upstream promoter elements.</text>
</comment>
<evidence type="ECO:0000313" key="13">
    <source>
        <dbReference type="Proteomes" id="UP000235584"/>
    </source>
</evidence>
<comment type="similarity">
    <text evidence="1 11">Belongs to the RNA polymerase alpha chain family.</text>
</comment>
<dbReference type="InterPro" id="IPR036603">
    <property type="entry name" value="RBP11-like"/>
</dbReference>
<gene>
    <name evidence="11" type="primary">rpoA</name>
    <name evidence="12" type="ORF">C0V70_17995</name>
</gene>
<dbReference type="EC" id="2.7.7.6" evidence="2 11"/>
<dbReference type="InterPro" id="IPR011773">
    <property type="entry name" value="DNA-dir_RpoA"/>
</dbReference>
<comment type="function">
    <text evidence="11">DNA-dependent RNA polymerase catalyzes the transcription of DNA into RNA using the four ribonucleoside triphosphates as substrates.</text>
</comment>
<dbReference type="GO" id="GO:0003677">
    <property type="term" value="F:DNA binding"/>
    <property type="evidence" value="ECO:0007669"/>
    <property type="project" value="UniProtKB-UniRule"/>
</dbReference>
<evidence type="ECO:0000256" key="11">
    <source>
        <dbReference type="HAMAP-Rule" id="MF_00059"/>
    </source>
</evidence>
<dbReference type="GO" id="GO:0046983">
    <property type="term" value="F:protein dimerization activity"/>
    <property type="evidence" value="ECO:0007669"/>
    <property type="project" value="InterPro"/>
</dbReference>
<evidence type="ECO:0000256" key="10">
    <source>
        <dbReference type="ARBA" id="ARBA00048552"/>
    </source>
</evidence>
<dbReference type="SMART" id="SM00662">
    <property type="entry name" value="RPOLD"/>
    <property type="match status" value="1"/>
</dbReference>
<evidence type="ECO:0000256" key="8">
    <source>
        <dbReference type="ARBA" id="ARBA00032524"/>
    </source>
</evidence>
<dbReference type="NCBIfam" id="NF003513">
    <property type="entry name" value="PRK05182.1-2"/>
    <property type="match status" value="1"/>
</dbReference>
<keyword evidence="13" id="KW-1185">Reference proteome</keyword>
<evidence type="ECO:0000256" key="7">
    <source>
        <dbReference type="ARBA" id="ARBA00023163"/>
    </source>
</evidence>
<dbReference type="EMBL" id="CP025704">
    <property type="protein sequence ID" value="AUN99964.1"/>
    <property type="molecule type" value="Genomic_DNA"/>
</dbReference>
<dbReference type="InterPro" id="IPR011260">
    <property type="entry name" value="RNAP_asu_C"/>
</dbReference>
<dbReference type="SUPFAM" id="SSF56553">
    <property type="entry name" value="Insert subdomain of RNA polymerase alpha subunit"/>
    <property type="match status" value="1"/>
</dbReference>
<comment type="catalytic activity">
    <reaction evidence="10 11">
        <text>RNA(n) + a ribonucleoside 5'-triphosphate = RNA(n+1) + diphosphate</text>
        <dbReference type="Rhea" id="RHEA:21248"/>
        <dbReference type="Rhea" id="RHEA-COMP:14527"/>
        <dbReference type="Rhea" id="RHEA-COMP:17342"/>
        <dbReference type="ChEBI" id="CHEBI:33019"/>
        <dbReference type="ChEBI" id="CHEBI:61557"/>
        <dbReference type="ChEBI" id="CHEBI:140395"/>
        <dbReference type="EC" id="2.7.7.6"/>
    </reaction>
</comment>
<name>A0A2K9NZ46_BACTC</name>
<dbReference type="Pfam" id="PF01193">
    <property type="entry name" value="RNA_pol_L"/>
    <property type="match status" value="1"/>
</dbReference>
<keyword evidence="6 11" id="KW-0548">Nucleotidyltransferase</keyword>
<evidence type="ECO:0000256" key="9">
    <source>
        <dbReference type="ARBA" id="ARBA00033070"/>
    </source>
</evidence>
<dbReference type="SUPFAM" id="SSF47789">
    <property type="entry name" value="C-terminal domain of RNA polymerase alpha subunit"/>
    <property type="match status" value="1"/>
</dbReference>
<keyword evidence="5 11" id="KW-0808">Transferase</keyword>
<dbReference type="InterPro" id="IPR011262">
    <property type="entry name" value="DNA-dir_RNA_pol_insert"/>
</dbReference>
<dbReference type="NCBIfam" id="NF003519">
    <property type="entry name" value="PRK05182.2-5"/>
    <property type="match status" value="1"/>
</dbReference>
<dbReference type="AlphaFoldDB" id="A0A2K9NZ46"/>
<keyword evidence="7 11" id="KW-0804">Transcription</keyword>
<dbReference type="FunFam" id="2.170.120.12:FF:000001">
    <property type="entry name" value="DNA-directed RNA polymerase subunit alpha"/>
    <property type="match status" value="1"/>
</dbReference>
<feature type="region of interest" description="Alpha N-terminal domain (alpha-NTD)" evidence="11">
    <location>
        <begin position="1"/>
        <end position="238"/>
    </location>
</feature>
<dbReference type="Proteomes" id="UP000235584">
    <property type="component" value="Chromosome"/>
</dbReference>
<dbReference type="GO" id="GO:0006351">
    <property type="term" value="P:DNA-templated transcription"/>
    <property type="evidence" value="ECO:0007669"/>
    <property type="project" value="UniProtKB-UniRule"/>
</dbReference>
<evidence type="ECO:0000256" key="4">
    <source>
        <dbReference type="ARBA" id="ARBA00022478"/>
    </source>
</evidence>
<evidence type="ECO:0000256" key="6">
    <source>
        <dbReference type="ARBA" id="ARBA00022695"/>
    </source>
</evidence>
<comment type="subunit">
    <text evidence="11">Homodimer. The RNAP catalytic core consists of 2 alpha, 1 beta, 1 beta' and 1 omega subunit. When a sigma factor is associated with the core the holoenzyme is formed, which can initiate transcription.</text>
</comment>
<dbReference type="GO" id="GO:0005737">
    <property type="term" value="C:cytoplasm"/>
    <property type="evidence" value="ECO:0007669"/>
    <property type="project" value="UniProtKB-ARBA"/>
</dbReference>
<dbReference type="SUPFAM" id="SSF55257">
    <property type="entry name" value="RBP11-like subunits of RNA polymerase"/>
    <property type="match status" value="1"/>
</dbReference>
<evidence type="ECO:0000256" key="2">
    <source>
        <dbReference type="ARBA" id="ARBA00012418"/>
    </source>
</evidence>
<dbReference type="NCBIfam" id="TIGR02027">
    <property type="entry name" value="rpoA"/>
    <property type="match status" value="1"/>
</dbReference>
<evidence type="ECO:0000256" key="5">
    <source>
        <dbReference type="ARBA" id="ARBA00022679"/>
    </source>
</evidence>
<dbReference type="HAMAP" id="MF_00059">
    <property type="entry name" value="RNApol_bact_RpoA"/>
    <property type="match status" value="1"/>
</dbReference>
<dbReference type="GO" id="GO:0000428">
    <property type="term" value="C:DNA-directed RNA polymerase complex"/>
    <property type="evidence" value="ECO:0007669"/>
    <property type="project" value="UniProtKB-KW"/>
</dbReference>
<dbReference type="RefSeq" id="WP_102245253.1">
    <property type="nucleotide sequence ID" value="NZ_CP025704.1"/>
</dbReference>
<dbReference type="FunFam" id="1.10.150.20:FF:000001">
    <property type="entry name" value="DNA-directed RNA polymerase subunit alpha"/>
    <property type="match status" value="1"/>
</dbReference>
<keyword evidence="4 11" id="KW-0240">DNA-directed RNA polymerase</keyword>
<dbReference type="Pfam" id="PF01000">
    <property type="entry name" value="RNA_pol_A_bac"/>
    <property type="match status" value="1"/>
</dbReference>
<evidence type="ECO:0000256" key="3">
    <source>
        <dbReference type="ARBA" id="ARBA00015972"/>
    </source>
</evidence>
<protein>
    <recommendedName>
        <fullName evidence="3 11">DNA-directed RNA polymerase subunit alpha</fullName>
        <shortName evidence="11">RNAP subunit alpha</shortName>
        <ecNumber evidence="2 11">2.7.7.6</ecNumber>
    </recommendedName>
    <alternativeName>
        <fullName evidence="9 11">RNA polymerase subunit alpha</fullName>
    </alternativeName>
    <alternativeName>
        <fullName evidence="8 11">Transcriptase subunit alpha</fullName>
    </alternativeName>
</protein>
<organism evidence="12 13">
    <name type="scientific">Bacteriovorax stolpii</name>
    <name type="common">Bdellovibrio stolpii</name>
    <dbReference type="NCBI Taxonomy" id="960"/>
    <lineage>
        <taxon>Bacteria</taxon>
        <taxon>Pseudomonadati</taxon>
        <taxon>Bdellovibrionota</taxon>
        <taxon>Bacteriovoracia</taxon>
        <taxon>Bacteriovoracales</taxon>
        <taxon>Bacteriovoracaceae</taxon>
        <taxon>Bacteriovorax</taxon>
    </lineage>
</organism>
<dbReference type="CDD" id="cd06928">
    <property type="entry name" value="RNAP_alpha_NTD"/>
    <property type="match status" value="1"/>
</dbReference>
<dbReference type="InterPro" id="IPR036643">
    <property type="entry name" value="RNApol_insert_sf"/>
</dbReference>
<dbReference type="OrthoDB" id="5289974at2"/>
<evidence type="ECO:0000256" key="1">
    <source>
        <dbReference type="ARBA" id="ARBA00007123"/>
    </source>
</evidence>
<dbReference type="GO" id="GO:0003899">
    <property type="term" value="F:DNA-directed RNA polymerase activity"/>
    <property type="evidence" value="ECO:0007669"/>
    <property type="project" value="UniProtKB-UniRule"/>
</dbReference>
<dbReference type="Gene3D" id="3.30.1360.10">
    <property type="entry name" value="RNA polymerase, RBP11-like subunit"/>
    <property type="match status" value="1"/>
</dbReference>
<evidence type="ECO:0000313" key="12">
    <source>
        <dbReference type="EMBL" id="AUN99964.1"/>
    </source>
</evidence>
<feature type="region of interest" description="Alpha C-terminal domain (alpha-CTD)" evidence="11">
    <location>
        <begin position="257"/>
        <end position="342"/>
    </location>
</feature>
<dbReference type="KEGG" id="bsto:C0V70_17995"/>